<dbReference type="OrthoDB" id="784633at2759"/>
<evidence type="ECO:0000313" key="3">
    <source>
        <dbReference type="EMBL" id="EXC01918.1"/>
    </source>
</evidence>
<accession>W9RXM3</accession>
<protein>
    <submittedName>
        <fullName evidence="3">Uncharacterized protein</fullName>
    </submittedName>
</protein>
<dbReference type="EMBL" id="KE345337">
    <property type="protein sequence ID" value="EXC01918.1"/>
    <property type="molecule type" value="Genomic_DNA"/>
</dbReference>
<evidence type="ECO:0000313" key="4">
    <source>
        <dbReference type="Proteomes" id="UP000030645"/>
    </source>
</evidence>
<feature type="transmembrane region" description="Helical" evidence="2">
    <location>
        <begin position="12"/>
        <end position="32"/>
    </location>
</feature>
<dbReference type="STRING" id="981085.W9RXM3"/>
<sequence length="228" mass="25318">MSGGVSKLGAALIAVFAVCLLILVADLLYVFCRRRRFHRRSSGDPVLAGDSSSLYVLSSKELLYFFCWKNQSARIEPNEVNIINVIDDPALHHRRDHDHRDSDQTAEIEVDVMKLHEQGMYGPSRMLFTIKEEEEAESQRSISDGLDNFDDDQDKSTVISTDDVAITGAVELDDATPFSTPCGSPPYYTPSPSPSREELKMSTMVHESYGVSAGREEVPFVSLELVGV</sequence>
<proteinExistence type="predicted"/>
<keyword evidence="2" id="KW-0812">Transmembrane</keyword>
<dbReference type="PANTHER" id="PTHR34054:SF4">
    <property type="entry name" value="PROTEIN, PUTATIVE-RELATED"/>
    <property type="match status" value="1"/>
</dbReference>
<evidence type="ECO:0000256" key="1">
    <source>
        <dbReference type="SAM" id="MobiDB-lite"/>
    </source>
</evidence>
<keyword evidence="2" id="KW-0472">Membrane</keyword>
<feature type="region of interest" description="Disordered" evidence="1">
    <location>
        <begin position="136"/>
        <end position="155"/>
    </location>
</feature>
<feature type="compositionally biased region" description="Pro residues" evidence="1">
    <location>
        <begin position="183"/>
        <end position="193"/>
    </location>
</feature>
<dbReference type="InterPro" id="IPR045884">
    <property type="entry name" value="At5g59350-like"/>
</dbReference>
<evidence type="ECO:0000256" key="2">
    <source>
        <dbReference type="SAM" id="Phobius"/>
    </source>
</evidence>
<keyword evidence="2" id="KW-1133">Transmembrane helix</keyword>
<gene>
    <name evidence="3" type="ORF">L484_018830</name>
</gene>
<dbReference type="PANTHER" id="PTHR34054">
    <property type="entry name" value="EXPRESSED PROTEIN"/>
    <property type="match status" value="1"/>
</dbReference>
<keyword evidence="4" id="KW-1185">Reference proteome</keyword>
<name>W9RXM3_9ROSA</name>
<dbReference type="Proteomes" id="UP000030645">
    <property type="component" value="Unassembled WGS sequence"/>
</dbReference>
<reference evidence="4" key="1">
    <citation type="submission" date="2013-01" db="EMBL/GenBank/DDBJ databases">
        <title>Draft Genome Sequence of a Mulberry Tree, Morus notabilis C.K. Schneid.</title>
        <authorList>
            <person name="He N."/>
            <person name="Zhao S."/>
        </authorList>
    </citation>
    <scope>NUCLEOTIDE SEQUENCE</scope>
</reference>
<dbReference type="eggNOG" id="ENOG502S2HU">
    <property type="taxonomic scope" value="Eukaryota"/>
</dbReference>
<dbReference type="KEGG" id="mnt:21401790"/>
<organism evidence="3 4">
    <name type="scientific">Morus notabilis</name>
    <dbReference type="NCBI Taxonomy" id="981085"/>
    <lineage>
        <taxon>Eukaryota</taxon>
        <taxon>Viridiplantae</taxon>
        <taxon>Streptophyta</taxon>
        <taxon>Embryophyta</taxon>
        <taxon>Tracheophyta</taxon>
        <taxon>Spermatophyta</taxon>
        <taxon>Magnoliopsida</taxon>
        <taxon>eudicotyledons</taxon>
        <taxon>Gunneridae</taxon>
        <taxon>Pentapetalae</taxon>
        <taxon>rosids</taxon>
        <taxon>fabids</taxon>
        <taxon>Rosales</taxon>
        <taxon>Moraceae</taxon>
        <taxon>Moreae</taxon>
        <taxon>Morus</taxon>
    </lineage>
</organism>
<dbReference type="AlphaFoldDB" id="W9RXM3"/>
<feature type="region of interest" description="Disordered" evidence="1">
    <location>
        <begin position="176"/>
        <end position="196"/>
    </location>
</feature>